<protein>
    <recommendedName>
        <fullName evidence="6">Zinc finger PHD-type domain-containing protein</fullName>
    </recommendedName>
</protein>
<dbReference type="InterPro" id="IPR053051">
    <property type="entry name" value="HDAC_complex_subunit"/>
</dbReference>
<feature type="compositionally biased region" description="Polar residues" evidence="5">
    <location>
        <begin position="767"/>
        <end position="781"/>
    </location>
</feature>
<keyword evidence="2" id="KW-0863">Zinc-finger</keyword>
<dbReference type="InterPro" id="IPR019786">
    <property type="entry name" value="Zinc_finger_PHD-type_CS"/>
</dbReference>
<dbReference type="InterPro" id="IPR001965">
    <property type="entry name" value="Znf_PHD"/>
</dbReference>
<dbReference type="PRINTS" id="PR00080">
    <property type="entry name" value="SDRFAMILY"/>
</dbReference>
<feature type="compositionally biased region" description="Basic and acidic residues" evidence="5">
    <location>
        <begin position="477"/>
        <end position="486"/>
    </location>
</feature>
<name>A0A5M9JG55_MONFR</name>
<dbReference type="PROSITE" id="PS01359">
    <property type="entry name" value="ZF_PHD_1"/>
    <property type="match status" value="1"/>
</dbReference>
<dbReference type="FunFam" id="3.30.40.10:FF:000919">
    <property type="entry name" value="Bccti6"/>
    <property type="match status" value="1"/>
</dbReference>
<feature type="region of interest" description="Disordered" evidence="5">
    <location>
        <begin position="744"/>
        <end position="781"/>
    </location>
</feature>
<evidence type="ECO:0000256" key="1">
    <source>
        <dbReference type="ARBA" id="ARBA00022723"/>
    </source>
</evidence>
<keyword evidence="1" id="KW-0479">Metal-binding</keyword>
<feature type="compositionally biased region" description="Low complexity" evidence="5">
    <location>
        <begin position="50"/>
        <end position="59"/>
    </location>
</feature>
<sequence>MDTTRRSSRAARGSQPAQSNSHHSSASSNSSGRAERSTRSNHKAETPRKSTPSASLSSDSPDDTATAEDSSSTRRKRGRADAGDKALKGQSVDEEALIGPDEGGDDDEAVRCICGYDEYPGPPQLEDEDNKNNTKDGVDETMITAADFTEDLAGFFLQCDICKVWQHGGCVGIMNEDTSPDEYFCEQCRKELHRIRTAPNGQRYSLYLPLHPNLSRTTSRAASFSKDGTRSPKVGKNGRPTSSSTSAKRRSTMNSRDAAYDAAAEAEQIRQAIAASVAENHTESVDGRSRKAKRGRSASEDKPEGSKRQRTDSASPTPESDEKPQETPQRSVSQAESEDSATLTNGRNGGAKKIRGAAAKNHREKELREERERLRLEAANKRKGRAERRRIEDSEPVEETPPAIKPPNNKNPEVDTQPPDPPPAPQAIVPDTPPPVLPPVSHKKGGRPPNPRKGKSGKNQYTKDKDESNVRSPNRSQSRDVPRSDDNGQATNSKSSNNESKSSKAKASIGSKISMAEMRKRVASILDYISRTQVELAGDPLMLPSGSGAEKAIRGLVEDTLPMIQLNGADGKQVAAGESDSPKEFKDLTCLEMMDILTRQLVKWQKEMGSKVDLEVEGKVAIITGAGSGICLALATLLLSKGCNVVIADLALQPPATELLTTYAGTSPAATPGTASSSSSSSTANPTKRPQCLFHPTDVTSWPALTALFEYTLSNFPSGIDILVPGAGLFDPLSSNFYNPPGSPLSRDSYHLSPHDSQEKPHEATDSHLSPKSNKSPGSYHTLNVNITHPIRLTQMGVEYWTREGRAGRVICLGSIAGQIAIMETPFYNASKFAITGFVRSLAGLEELGIRVAAIAPGLVLSPLWSQQSDKMEMLTQDQKWIPAEEVAEAIWELLTREKYVGGTVLEVTGNGTRVVKMIGDEGPKMGPGYMLGNLERYKEEIHRKLREGKMGM</sequence>
<gene>
    <name evidence="7" type="ORF">EYC84_008113</name>
</gene>
<dbReference type="InterPro" id="IPR036291">
    <property type="entry name" value="NAD(P)-bd_dom_sf"/>
</dbReference>
<dbReference type="GO" id="GO:0061186">
    <property type="term" value="P:negative regulation of silent mating-type cassette heterochromatin formation"/>
    <property type="evidence" value="ECO:0007669"/>
    <property type="project" value="TreeGrafter"/>
</dbReference>
<feature type="compositionally biased region" description="Pro residues" evidence="5">
    <location>
        <begin position="418"/>
        <end position="438"/>
    </location>
</feature>
<dbReference type="Gene3D" id="3.30.40.10">
    <property type="entry name" value="Zinc/RING finger domain, C3HC4 (zinc finger)"/>
    <property type="match status" value="1"/>
</dbReference>
<feature type="compositionally biased region" description="Basic and acidic residues" evidence="5">
    <location>
        <begin position="280"/>
        <end position="289"/>
    </location>
</feature>
<dbReference type="Pfam" id="PF20826">
    <property type="entry name" value="PHD_5"/>
    <property type="match status" value="1"/>
</dbReference>
<feature type="domain" description="Zinc finger PHD-type" evidence="6">
    <location>
        <begin position="111"/>
        <end position="189"/>
    </location>
</feature>
<dbReference type="InterPro" id="IPR013083">
    <property type="entry name" value="Znf_RING/FYVE/PHD"/>
</dbReference>
<dbReference type="PANTHER" id="PTHR47793">
    <property type="entry name" value="HISTONE DEACETYLASE COMPLEX SUBUNIT CTI6"/>
    <property type="match status" value="1"/>
</dbReference>
<accession>A0A5M9JG55</accession>
<organism evidence="7 8">
    <name type="scientific">Monilinia fructicola</name>
    <name type="common">Brown rot fungus</name>
    <name type="synonym">Ciboria fructicola</name>
    <dbReference type="NCBI Taxonomy" id="38448"/>
    <lineage>
        <taxon>Eukaryota</taxon>
        <taxon>Fungi</taxon>
        <taxon>Dikarya</taxon>
        <taxon>Ascomycota</taxon>
        <taxon>Pezizomycotina</taxon>
        <taxon>Leotiomycetes</taxon>
        <taxon>Helotiales</taxon>
        <taxon>Sclerotiniaceae</taxon>
        <taxon>Monilinia</taxon>
    </lineage>
</organism>
<dbReference type="Pfam" id="PF00106">
    <property type="entry name" value="adh_short"/>
    <property type="match status" value="1"/>
</dbReference>
<dbReference type="PANTHER" id="PTHR47793:SF1">
    <property type="entry name" value="HISTONE DEACETYLASE COMPLEX SUBUNIT CTI6"/>
    <property type="match status" value="1"/>
</dbReference>
<comment type="caution">
    <text evidence="7">The sequence shown here is derived from an EMBL/GenBank/DDBJ whole genome shotgun (WGS) entry which is preliminary data.</text>
</comment>
<feature type="region of interest" description="Disordered" evidence="5">
    <location>
        <begin position="1"/>
        <end position="106"/>
    </location>
</feature>
<dbReference type="Proteomes" id="UP000322873">
    <property type="component" value="Unassembled WGS sequence"/>
</dbReference>
<feature type="compositionally biased region" description="Basic and acidic residues" evidence="5">
    <location>
        <begin position="748"/>
        <end position="766"/>
    </location>
</feature>
<feature type="compositionally biased region" description="Basic residues" evidence="5">
    <location>
        <begin position="441"/>
        <end position="456"/>
    </location>
</feature>
<dbReference type="VEuPathDB" id="FungiDB:MFRU_010g02280"/>
<feature type="compositionally biased region" description="Low complexity" evidence="5">
    <location>
        <begin position="667"/>
        <end position="684"/>
    </location>
</feature>
<dbReference type="SMART" id="SM00249">
    <property type="entry name" value="PHD"/>
    <property type="match status" value="1"/>
</dbReference>
<evidence type="ECO:0000256" key="2">
    <source>
        <dbReference type="ARBA" id="ARBA00022771"/>
    </source>
</evidence>
<dbReference type="GO" id="GO:0061188">
    <property type="term" value="P:negative regulation of rDNA heterochromatin formation"/>
    <property type="evidence" value="ECO:0007669"/>
    <property type="project" value="TreeGrafter"/>
</dbReference>
<dbReference type="InterPro" id="IPR002347">
    <property type="entry name" value="SDR_fam"/>
</dbReference>
<feature type="compositionally biased region" description="Polar residues" evidence="5">
    <location>
        <begin position="326"/>
        <end position="344"/>
    </location>
</feature>
<feature type="region of interest" description="Disordered" evidence="5">
    <location>
        <begin position="667"/>
        <end position="692"/>
    </location>
</feature>
<dbReference type="InterPro" id="IPR020904">
    <property type="entry name" value="Sc_DH/Rdtase_CS"/>
</dbReference>
<feature type="compositionally biased region" description="Basic and acidic residues" evidence="5">
    <location>
        <begin position="33"/>
        <end position="48"/>
    </location>
</feature>
<dbReference type="Gene3D" id="3.40.50.720">
    <property type="entry name" value="NAD(P)-binding Rossmann-like Domain"/>
    <property type="match status" value="1"/>
</dbReference>
<dbReference type="GO" id="GO:0008270">
    <property type="term" value="F:zinc ion binding"/>
    <property type="evidence" value="ECO:0007669"/>
    <property type="project" value="UniProtKB-KW"/>
</dbReference>
<evidence type="ECO:0000313" key="7">
    <source>
        <dbReference type="EMBL" id="KAA8567640.1"/>
    </source>
</evidence>
<feature type="compositionally biased region" description="Basic and acidic residues" evidence="5">
    <location>
        <begin position="361"/>
        <end position="380"/>
    </location>
</feature>
<dbReference type="SUPFAM" id="SSF57903">
    <property type="entry name" value="FYVE/PHD zinc finger"/>
    <property type="match status" value="1"/>
</dbReference>
<keyword evidence="8" id="KW-1185">Reference proteome</keyword>
<feature type="compositionally biased region" description="Basic and acidic residues" evidence="5">
    <location>
        <begin position="297"/>
        <end position="311"/>
    </location>
</feature>
<dbReference type="PRINTS" id="PR00081">
    <property type="entry name" value="GDHRDH"/>
</dbReference>
<feature type="region of interest" description="Disordered" evidence="5">
    <location>
        <begin position="276"/>
        <end position="509"/>
    </location>
</feature>
<evidence type="ECO:0000313" key="8">
    <source>
        <dbReference type="Proteomes" id="UP000322873"/>
    </source>
</evidence>
<dbReference type="GO" id="GO:0070210">
    <property type="term" value="C:Rpd3L-Expanded complex"/>
    <property type="evidence" value="ECO:0007669"/>
    <property type="project" value="TreeGrafter"/>
</dbReference>
<evidence type="ECO:0000256" key="4">
    <source>
        <dbReference type="ARBA" id="ARBA00022857"/>
    </source>
</evidence>
<keyword evidence="3" id="KW-0862">Zinc</keyword>
<feature type="compositionally biased region" description="Low complexity" evidence="5">
    <location>
        <begin position="10"/>
        <end position="31"/>
    </location>
</feature>
<dbReference type="VEuPathDB" id="FungiDB:MFRU_010g02290"/>
<dbReference type="InterPro" id="IPR011011">
    <property type="entry name" value="Znf_FYVE_PHD"/>
</dbReference>
<proteinExistence type="predicted"/>
<dbReference type="AlphaFoldDB" id="A0A5M9JG55"/>
<dbReference type="PROSITE" id="PS00061">
    <property type="entry name" value="ADH_SHORT"/>
    <property type="match status" value="1"/>
</dbReference>
<evidence type="ECO:0000256" key="3">
    <source>
        <dbReference type="ARBA" id="ARBA00022833"/>
    </source>
</evidence>
<keyword evidence="4" id="KW-0521">NADP</keyword>
<feature type="region of interest" description="Disordered" evidence="5">
    <location>
        <begin position="217"/>
        <end position="263"/>
    </location>
</feature>
<dbReference type="EMBL" id="VICG01000010">
    <property type="protein sequence ID" value="KAA8567640.1"/>
    <property type="molecule type" value="Genomic_DNA"/>
</dbReference>
<feature type="compositionally biased region" description="Acidic residues" evidence="5">
    <location>
        <begin position="92"/>
        <end position="106"/>
    </location>
</feature>
<feature type="compositionally biased region" description="Low complexity" evidence="5">
    <location>
        <begin position="493"/>
        <end position="509"/>
    </location>
</feature>
<dbReference type="GO" id="GO:0033698">
    <property type="term" value="C:Rpd3L complex"/>
    <property type="evidence" value="ECO:0007669"/>
    <property type="project" value="TreeGrafter"/>
</dbReference>
<reference evidence="7 8" key="1">
    <citation type="submission" date="2019-06" db="EMBL/GenBank/DDBJ databases">
        <title>Genome Sequence of the Brown Rot Fungal Pathogen Monilinia fructicola.</title>
        <authorList>
            <person name="De Miccolis Angelini R.M."/>
            <person name="Landi L."/>
            <person name="Abate D."/>
            <person name="Pollastro S."/>
            <person name="Romanazzi G."/>
            <person name="Faretra F."/>
        </authorList>
    </citation>
    <scope>NUCLEOTIDE SEQUENCE [LARGE SCALE GENOMIC DNA]</scope>
    <source>
        <strain evidence="7 8">Mfrc123</strain>
    </source>
</reference>
<evidence type="ECO:0000256" key="5">
    <source>
        <dbReference type="SAM" id="MobiDB-lite"/>
    </source>
</evidence>
<evidence type="ECO:0000259" key="6">
    <source>
        <dbReference type="SMART" id="SM00249"/>
    </source>
</evidence>
<dbReference type="SUPFAM" id="SSF51735">
    <property type="entry name" value="NAD(P)-binding Rossmann-fold domains"/>
    <property type="match status" value="1"/>
</dbReference>